<dbReference type="EMBL" id="CM026421">
    <property type="protein sequence ID" value="KAG0593164.1"/>
    <property type="molecule type" value="Genomic_DNA"/>
</dbReference>
<comment type="caution">
    <text evidence="2">The sequence shown here is derived from an EMBL/GenBank/DDBJ whole genome shotgun (WGS) entry which is preliminary data.</text>
</comment>
<evidence type="ECO:0000259" key="1">
    <source>
        <dbReference type="Pfam" id="PF12937"/>
    </source>
</evidence>
<proteinExistence type="predicted"/>
<sequence>MHLSQPAAECKVGREFDGGCWRHSEMRMMGQETGRAPKLVRCGDVSTREVGAEPEVRSNVPESSSKICEDIHAIRDPFDALGVDILHSHIFTLLDSRSLARCAAVSSRWQSLATADKLWQPLVAAFLAQRAHLPLCLMGRDISKCKGQKLLYTIAVMDSRQRDIVPAEMCGRTWELRLKPTCGPYWLGYDPTQIGKPGLKRYFHCDGSITSGPNDPIWGGHSSVWEYIHLKGGYGKVGKYVQINRWPPLTPRRVKDGRWVLENFYGLYITRPDNPTFSTKRYSETECKRLCSYCTPPTYGVKI</sequence>
<organism evidence="2 3">
    <name type="scientific">Ceratodon purpureus</name>
    <name type="common">Fire moss</name>
    <name type="synonym">Dicranum purpureum</name>
    <dbReference type="NCBI Taxonomy" id="3225"/>
    <lineage>
        <taxon>Eukaryota</taxon>
        <taxon>Viridiplantae</taxon>
        <taxon>Streptophyta</taxon>
        <taxon>Embryophyta</taxon>
        <taxon>Bryophyta</taxon>
        <taxon>Bryophytina</taxon>
        <taxon>Bryopsida</taxon>
        <taxon>Dicranidae</taxon>
        <taxon>Pseudoditrichales</taxon>
        <taxon>Ditrichaceae</taxon>
        <taxon>Ceratodon</taxon>
    </lineage>
</organism>
<accession>A0A8T0JB86</accession>
<evidence type="ECO:0000313" key="3">
    <source>
        <dbReference type="Proteomes" id="UP000822688"/>
    </source>
</evidence>
<reference evidence="2" key="1">
    <citation type="submission" date="2020-06" db="EMBL/GenBank/DDBJ databases">
        <title>WGS assembly of Ceratodon purpureus strain R40.</title>
        <authorList>
            <person name="Carey S.B."/>
            <person name="Jenkins J."/>
            <person name="Shu S."/>
            <person name="Lovell J.T."/>
            <person name="Sreedasyam A."/>
            <person name="Maumus F."/>
            <person name="Tiley G.P."/>
            <person name="Fernandez-Pozo N."/>
            <person name="Barry K."/>
            <person name="Chen C."/>
            <person name="Wang M."/>
            <person name="Lipzen A."/>
            <person name="Daum C."/>
            <person name="Saski C.A."/>
            <person name="Payton A.C."/>
            <person name="Mcbreen J.C."/>
            <person name="Conrad R.E."/>
            <person name="Kollar L.M."/>
            <person name="Olsson S."/>
            <person name="Huttunen S."/>
            <person name="Landis J.B."/>
            <person name="Wickett N.J."/>
            <person name="Johnson M.G."/>
            <person name="Rensing S.A."/>
            <person name="Grimwood J."/>
            <person name="Schmutz J."/>
            <person name="Mcdaniel S.F."/>
        </authorList>
    </citation>
    <scope>NUCLEOTIDE SEQUENCE</scope>
    <source>
        <strain evidence="2">R40</strain>
    </source>
</reference>
<protein>
    <recommendedName>
        <fullName evidence="1">F-box domain-containing protein</fullName>
    </recommendedName>
</protein>
<dbReference type="EMBL" id="CM026421">
    <property type="protein sequence ID" value="KAG0593166.1"/>
    <property type="molecule type" value="Genomic_DNA"/>
</dbReference>
<dbReference type="AlphaFoldDB" id="A0A8T0JB86"/>
<feature type="domain" description="F-box" evidence="1">
    <location>
        <begin position="88"/>
        <end position="120"/>
    </location>
</feature>
<dbReference type="InterPro" id="IPR036047">
    <property type="entry name" value="F-box-like_dom_sf"/>
</dbReference>
<dbReference type="PANTHER" id="PTHR48218:SF4">
    <property type="entry name" value="F-BOX DOMAIN-CONTAINING PROTEIN"/>
    <property type="match status" value="1"/>
</dbReference>
<dbReference type="Pfam" id="PF12937">
    <property type="entry name" value="F-box-like"/>
    <property type="match status" value="1"/>
</dbReference>
<dbReference type="InterPro" id="IPR001810">
    <property type="entry name" value="F-box_dom"/>
</dbReference>
<dbReference type="Proteomes" id="UP000822688">
    <property type="component" value="Chromosome 1"/>
</dbReference>
<dbReference type="EMBL" id="CM026421">
    <property type="protein sequence ID" value="KAG0593162.1"/>
    <property type="molecule type" value="Genomic_DNA"/>
</dbReference>
<dbReference type="PANTHER" id="PTHR48218">
    <property type="entry name" value="F-BOX DOMAIN CONTAINING PROTEIN"/>
    <property type="match status" value="1"/>
</dbReference>
<keyword evidence="3" id="KW-1185">Reference proteome</keyword>
<gene>
    <name evidence="2" type="ORF">KC19_1G308400</name>
</gene>
<evidence type="ECO:0000313" key="2">
    <source>
        <dbReference type="EMBL" id="KAG0593164.1"/>
    </source>
</evidence>
<name>A0A8T0JB86_CERPU</name>
<dbReference type="SUPFAM" id="SSF81383">
    <property type="entry name" value="F-box domain"/>
    <property type="match status" value="1"/>
</dbReference>
<dbReference type="Gene3D" id="1.20.1280.50">
    <property type="match status" value="1"/>
</dbReference>